<dbReference type="Proteomes" id="UP000249375">
    <property type="component" value="Chromosome"/>
</dbReference>
<keyword evidence="3" id="KW-1185">Reference proteome</keyword>
<gene>
    <name evidence="2" type="ORF">C7Y71_003465</name>
</gene>
<evidence type="ECO:0000313" key="2">
    <source>
        <dbReference type="EMBL" id="QFQ12153.1"/>
    </source>
</evidence>
<reference evidence="2 3" key="1">
    <citation type="submission" date="2018-11" db="EMBL/GenBank/DDBJ databases">
        <authorList>
            <person name="Na S.W."/>
            <person name="Baik M."/>
        </authorList>
    </citation>
    <scope>NUCLEOTIDE SEQUENCE [LARGE SCALE GENOMIC DNA]</scope>
    <source>
        <strain evidence="2 3">E39</strain>
    </source>
</reference>
<keyword evidence="1" id="KW-0812">Transmembrane</keyword>
<dbReference type="AlphaFoldDB" id="A0A5P8E570"/>
<accession>A0A5P8E570</accession>
<feature type="transmembrane region" description="Helical" evidence="1">
    <location>
        <begin position="50"/>
        <end position="68"/>
    </location>
</feature>
<keyword evidence="1" id="KW-0472">Membrane</keyword>
<protein>
    <submittedName>
        <fullName evidence="2">Uncharacterized protein</fullName>
    </submittedName>
</protein>
<evidence type="ECO:0000256" key="1">
    <source>
        <dbReference type="SAM" id="Phobius"/>
    </source>
</evidence>
<proteinExistence type="predicted"/>
<keyword evidence="1" id="KW-1133">Transmembrane helix</keyword>
<dbReference type="EMBL" id="CP033459">
    <property type="protein sequence ID" value="QFQ12153.1"/>
    <property type="molecule type" value="Genomic_DNA"/>
</dbReference>
<evidence type="ECO:0000313" key="3">
    <source>
        <dbReference type="Proteomes" id="UP000249375"/>
    </source>
</evidence>
<dbReference type="KEGG" id="alq:C7Y71_003465"/>
<name>A0A5P8E570_9BACT</name>
<organism evidence="2 3">
    <name type="scientific">Pseudoprevotella muciniphila</name>
    <dbReference type="NCBI Taxonomy" id="2133944"/>
    <lineage>
        <taxon>Bacteria</taxon>
        <taxon>Pseudomonadati</taxon>
        <taxon>Bacteroidota</taxon>
        <taxon>Bacteroidia</taxon>
        <taxon>Bacteroidales</taxon>
        <taxon>Prevotellaceae</taxon>
        <taxon>Pseudoprevotella</taxon>
    </lineage>
</organism>
<sequence>MEWGSHFSDRKSQTRIIRSYQLITKLLLEIKAFETAFPGKIRIVARREEFFLLFSPFCLNYVLVIYISKYKYIKTRGFRM</sequence>